<keyword evidence="5" id="KW-0808">Transferase</keyword>
<dbReference type="SMART" id="SM00388">
    <property type="entry name" value="HisKA"/>
    <property type="match status" value="1"/>
</dbReference>
<evidence type="ECO:0000256" key="2">
    <source>
        <dbReference type="ARBA" id="ARBA00004141"/>
    </source>
</evidence>
<dbReference type="Gene3D" id="1.10.287.130">
    <property type="match status" value="1"/>
</dbReference>
<dbReference type="GO" id="GO:0005886">
    <property type="term" value="C:plasma membrane"/>
    <property type="evidence" value="ECO:0007669"/>
    <property type="project" value="TreeGrafter"/>
</dbReference>
<evidence type="ECO:0000259" key="12">
    <source>
        <dbReference type="PROSITE" id="PS50109"/>
    </source>
</evidence>
<feature type="transmembrane region" description="Helical" evidence="11">
    <location>
        <begin position="165"/>
        <end position="184"/>
    </location>
</feature>
<gene>
    <name evidence="14" type="ORF">EDC38_0942</name>
</gene>
<accession>A0A3N1NY52</accession>
<dbReference type="InterPro" id="IPR005467">
    <property type="entry name" value="His_kinase_dom"/>
</dbReference>
<dbReference type="SMART" id="SM00304">
    <property type="entry name" value="HAMP"/>
    <property type="match status" value="1"/>
</dbReference>
<dbReference type="SUPFAM" id="SSF55874">
    <property type="entry name" value="ATPase domain of HSP90 chaperone/DNA topoisomerase II/histidine kinase"/>
    <property type="match status" value="1"/>
</dbReference>
<evidence type="ECO:0000256" key="6">
    <source>
        <dbReference type="ARBA" id="ARBA00022692"/>
    </source>
</evidence>
<keyword evidence="8 11" id="KW-1133">Transmembrane helix</keyword>
<dbReference type="PANTHER" id="PTHR45436">
    <property type="entry name" value="SENSOR HISTIDINE KINASE YKOH"/>
    <property type="match status" value="1"/>
</dbReference>
<dbReference type="InterPro" id="IPR050428">
    <property type="entry name" value="TCS_sensor_his_kinase"/>
</dbReference>
<dbReference type="Gene3D" id="3.30.565.10">
    <property type="entry name" value="Histidine kinase-like ATPase, C-terminal domain"/>
    <property type="match status" value="1"/>
</dbReference>
<name>A0A3N1NY52_9GAMM</name>
<comment type="caution">
    <text evidence="14">The sequence shown here is derived from an EMBL/GenBank/DDBJ whole genome shotgun (WGS) entry which is preliminary data.</text>
</comment>
<dbReference type="PROSITE" id="PS50885">
    <property type="entry name" value="HAMP"/>
    <property type="match status" value="1"/>
</dbReference>
<dbReference type="SUPFAM" id="SSF158472">
    <property type="entry name" value="HAMP domain-like"/>
    <property type="match status" value="1"/>
</dbReference>
<dbReference type="AlphaFoldDB" id="A0A3N1NY52"/>
<dbReference type="Pfam" id="PF00512">
    <property type="entry name" value="HisKA"/>
    <property type="match status" value="1"/>
</dbReference>
<evidence type="ECO:0000256" key="10">
    <source>
        <dbReference type="ARBA" id="ARBA00023136"/>
    </source>
</evidence>
<evidence type="ECO:0000256" key="9">
    <source>
        <dbReference type="ARBA" id="ARBA00023012"/>
    </source>
</evidence>
<dbReference type="InterPro" id="IPR004358">
    <property type="entry name" value="Sig_transdc_His_kin-like_C"/>
</dbReference>
<evidence type="ECO:0000313" key="15">
    <source>
        <dbReference type="Proteomes" id="UP000273643"/>
    </source>
</evidence>
<keyword evidence="7 14" id="KW-0418">Kinase</keyword>
<keyword evidence="15" id="KW-1185">Reference proteome</keyword>
<evidence type="ECO:0000256" key="7">
    <source>
        <dbReference type="ARBA" id="ARBA00022777"/>
    </source>
</evidence>
<dbReference type="Proteomes" id="UP000273643">
    <property type="component" value="Unassembled WGS sequence"/>
</dbReference>
<dbReference type="SUPFAM" id="SSF47384">
    <property type="entry name" value="Homodimeric domain of signal transducing histidine kinase"/>
    <property type="match status" value="1"/>
</dbReference>
<evidence type="ECO:0000313" key="14">
    <source>
        <dbReference type="EMBL" id="ROQ20341.1"/>
    </source>
</evidence>
<sequence length="470" mass="52801">MTRLYLKVFFTFWLITATIIVATNVLVHWFDLAPDAKLHQHRYDKDYAPARRLLFQMVGSAINRNTEELIQDMRAMPGWSTQYFYIVDEQGEDLLDRPVPQGVQALIPELTSIKPYGRHIEGHQKIYGRYLSLNDGRKIKVITVSSTHDDPSEADIMWQLFISNIWPLLLVSILICGVACYFLARHFSRSVATLQKATKQIANGDLSVRVSPHFAGRRDEIASLGRDFDHMTERLEKAMLEQKRLIKDVSHELRSPLARLQVALGIAQQRSNGSVDKELDRIKKAADYLGDVISDILALPVHDNGGWELDDTLDLRALLETLMENYGAEARRKGVTLVLDSELDEALVPTHGNMLVGVFENILRNALHYTDPASTVRLSLSADKPHKPDDPYYCVQVCDQGPGVPAESLSDIFQPFYRTDEDRNRESGGYGLGLAIAQRSVALHQGTIDAQNQPEGGLCVRVCLPAVNES</sequence>
<dbReference type="InterPro" id="IPR036890">
    <property type="entry name" value="HATPase_C_sf"/>
</dbReference>
<reference evidence="14 15" key="1">
    <citation type="submission" date="2018-11" db="EMBL/GenBank/DDBJ databases">
        <title>Genomic Encyclopedia of Type Strains, Phase IV (KMG-IV): sequencing the most valuable type-strain genomes for metagenomic binning, comparative biology and taxonomic classification.</title>
        <authorList>
            <person name="Goeker M."/>
        </authorList>
    </citation>
    <scope>NUCLEOTIDE SEQUENCE [LARGE SCALE GENOMIC DNA]</scope>
    <source>
        <strain evidence="14 15">DSM 16974</strain>
    </source>
</reference>
<dbReference type="CDD" id="cd06225">
    <property type="entry name" value="HAMP"/>
    <property type="match status" value="1"/>
</dbReference>
<dbReference type="PRINTS" id="PR00344">
    <property type="entry name" value="BCTRLSENSOR"/>
</dbReference>
<protein>
    <recommendedName>
        <fullName evidence="3">histidine kinase</fullName>
        <ecNumber evidence="3">2.7.13.3</ecNumber>
    </recommendedName>
</protein>
<comment type="subcellular location">
    <subcellularLocation>
        <location evidence="2">Membrane</location>
        <topology evidence="2">Multi-pass membrane protein</topology>
    </subcellularLocation>
</comment>
<dbReference type="GO" id="GO:0000155">
    <property type="term" value="F:phosphorelay sensor kinase activity"/>
    <property type="evidence" value="ECO:0007669"/>
    <property type="project" value="InterPro"/>
</dbReference>
<feature type="domain" description="HAMP" evidence="13">
    <location>
        <begin position="185"/>
        <end position="240"/>
    </location>
</feature>
<organism evidence="14 15">
    <name type="scientific">Marinimicrobium koreense</name>
    <dbReference type="NCBI Taxonomy" id="306545"/>
    <lineage>
        <taxon>Bacteria</taxon>
        <taxon>Pseudomonadati</taxon>
        <taxon>Pseudomonadota</taxon>
        <taxon>Gammaproteobacteria</taxon>
        <taxon>Cellvibrionales</taxon>
        <taxon>Cellvibrionaceae</taxon>
        <taxon>Marinimicrobium</taxon>
    </lineage>
</organism>
<feature type="domain" description="Histidine kinase" evidence="12">
    <location>
        <begin position="248"/>
        <end position="468"/>
    </location>
</feature>
<dbReference type="EMBL" id="RJUK01000001">
    <property type="protein sequence ID" value="ROQ20341.1"/>
    <property type="molecule type" value="Genomic_DNA"/>
</dbReference>
<evidence type="ECO:0000256" key="4">
    <source>
        <dbReference type="ARBA" id="ARBA00022553"/>
    </source>
</evidence>
<evidence type="ECO:0000256" key="3">
    <source>
        <dbReference type="ARBA" id="ARBA00012438"/>
    </source>
</evidence>
<keyword evidence="4" id="KW-0597">Phosphoprotein</keyword>
<keyword evidence="10 11" id="KW-0472">Membrane</keyword>
<dbReference type="Pfam" id="PF18225">
    <property type="entry name" value="AbfS_sensor"/>
    <property type="match status" value="1"/>
</dbReference>
<dbReference type="PROSITE" id="PS50109">
    <property type="entry name" value="HIS_KIN"/>
    <property type="match status" value="1"/>
</dbReference>
<keyword evidence="6 11" id="KW-0812">Transmembrane</keyword>
<feature type="transmembrane region" description="Helical" evidence="11">
    <location>
        <begin position="12"/>
        <end position="30"/>
    </location>
</feature>
<evidence type="ECO:0000259" key="13">
    <source>
        <dbReference type="PROSITE" id="PS50885"/>
    </source>
</evidence>
<dbReference type="Pfam" id="PF02518">
    <property type="entry name" value="HATPase_c"/>
    <property type="match status" value="1"/>
</dbReference>
<dbReference type="InterPro" id="IPR036097">
    <property type="entry name" value="HisK_dim/P_sf"/>
</dbReference>
<dbReference type="SMART" id="SM00387">
    <property type="entry name" value="HATPase_c"/>
    <property type="match status" value="1"/>
</dbReference>
<dbReference type="Pfam" id="PF00672">
    <property type="entry name" value="HAMP"/>
    <property type="match status" value="1"/>
</dbReference>
<dbReference type="InterPro" id="IPR003661">
    <property type="entry name" value="HisK_dim/P_dom"/>
</dbReference>
<keyword evidence="9" id="KW-0902">Two-component regulatory system</keyword>
<evidence type="ECO:0000256" key="8">
    <source>
        <dbReference type="ARBA" id="ARBA00022989"/>
    </source>
</evidence>
<proteinExistence type="predicted"/>
<dbReference type="InterPro" id="IPR003660">
    <property type="entry name" value="HAMP_dom"/>
</dbReference>
<evidence type="ECO:0000256" key="5">
    <source>
        <dbReference type="ARBA" id="ARBA00022679"/>
    </source>
</evidence>
<dbReference type="CDD" id="cd00082">
    <property type="entry name" value="HisKA"/>
    <property type="match status" value="1"/>
</dbReference>
<dbReference type="Gene3D" id="1.10.8.500">
    <property type="entry name" value="HAMP domain in histidine kinase"/>
    <property type="match status" value="1"/>
</dbReference>
<dbReference type="RefSeq" id="WP_123637515.1">
    <property type="nucleotide sequence ID" value="NZ_JBHYFO010000002.1"/>
</dbReference>
<dbReference type="PANTHER" id="PTHR45436:SF15">
    <property type="entry name" value="SENSOR HISTIDINE KINASE CUSS"/>
    <property type="match status" value="1"/>
</dbReference>
<comment type="catalytic activity">
    <reaction evidence="1">
        <text>ATP + protein L-histidine = ADP + protein N-phospho-L-histidine.</text>
        <dbReference type="EC" id="2.7.13.3"/>
    </reaction>
</comment>
<evidence type="ECO:0000256" key="1">
    <source>
        <dbReference type="ARBA" id="ARBA00000085"/>
    </source>
</evidence>
<dbReference type="InterPro" id="IPR041124">
    <property type="entry name" value="AbfS_sensor"/>
</dbReference>
<dbReference type="OrthoDB" id="9804645at2"/>
<evidence type="ECO:0000256" key="11">
    <source>
        <dbReference type="SAM" id="Phobius"/>
    </source>
</evidence>
<dbReference type="EC" id="2.7.13.3" evidence="3"/>
<dbReference type="Gene3D" id="3.30.450.160">
    <property type="match status" value="1"/>
</dbReference>
<dbReference type="InterPro" id="IPR003594">
    <property type="entry name" value="HATPase_dom"/>
</dbReference>